<organism evidence="2 3">
    <name type="scientific">Actinophytocola oryzae</name>
    <dbReference type="NCBI Taxonomy" id="502181"/>
    <lineage>
        <taxon>Bacteria</taxon>
        <taxon>Bacillati</taxon>
        <taxon>Actinomycetota</taxon>
        <taxon>Actinomycetes</taxon>
        <taxon>Pseudonocardiales</taxon>
        <taxon>Pseudonocardiaceae</taxon>
    </lineage>
</organism>
<dbReference type="SUPFAM" id="SSF47240">
    <property type="entry name" value="Ferritin-like"/>
    <property type="match status" value="1"/>
</dbReference>
<dbReference type="PANTHER" id="PTHR34400:SF4">
    <property type="entry name" value="MEMBRANE PROTEIN"/>
    <property type="match status" value="1"/>
</dbReference>
<dbReference type="Proteomes" id="UP000294927">
    <property type="component" value="Unassembled WGS sequence"/>
</dbReference>
<protein>
    <submittedName>
        <fullName evidence="2">Ferritin-like protein</fullName>
    </submittedName>
</protein>
<dbReference type="InterPro" id="IPR012347">
    <property type="entry name" value="Ferritin-like"/>
</dbReference>
<dbReference type="InterPro" id="IPR009078">
    <property type="entry name" value="Ferritin-like_SF"/>
</dbReference>
<dbReference type="Pfam" id="PF12902">
    <property type="entry name" value="Ferritin-like"/>
    <property type="match status" value="1"/>
</dbReference>
<feature type="domain" description="Iminophenyl-pyruvate dimer synthase" evidence="1">
    <location>
        <begin position="32"/>
        <end position="235"/>
    </location>
</feature>
<dbReference type="InterPro" id="IPR026820">
    <property type="entry name" value="VioB/RebD_dom"/>
</dbReference>
<dbReference type="EMBL" id="SOCP01000001">
    <property type="protein sequence ID" value="TDV57301.1"/>
    <property type="molecule type" value="Genomic_DNA"/>
</dbReference>
<evidence type="ECO:0000313" key="2">
    <source>
        <dbReference type="EMBL" id="TDV57301.1"/>
    </source>
</evidence>
<keyword evidence="3" id="KW-1185">Reference proteome</keyword>
<evidence type="ECO:0000259" key="1">
    <source>
        <dbReference type="Pfam" id="PF12902"/>
    </source>
</evidence>
<accession>A0A4V3FV11</accession>
<dbReference type="RefSeq" id="WP_166663860.1">
    <property type="nucleotide sequence ID" value="NZ_SOCP01000001.1"/>
</dbReference>
<sequence>MTAVAGQGNRTVTELLSVSDEDTDVRWLRSALQTAMVMELATIPPYSCGLWSIVVPPQAREFHRTIREIIFDEMAHFGLVGNMLSAIGGVPDLSHPPTYPGQLPGGVRPELTVSLSGLTTKSLGMYAHIEAPEDQHFPESAAQETYPSIGAFYQKISRTFERCRPELNKGPQLEFPLSGRHGTGNDIVVMKDLDTVLDSLDIVMEQGEGTSATPGNPYPGYEDELAHYYSFRQLELGRKLVRKDGEWVFEGDRITRPKAYPAAEVPAGGWAKDPRNKPEAGSEARQYLDWFNAAYSSLLNSFQKAWGTTDKATRDRLVGDAIQAMADMREYARLIMAIPLKAGPGNYCPEFLYVPAGH</sequence>
<reference evidence="2 3" key="1">
    <citation type="submission" date="2019-03" db="EMBL/GenBank/DDBJ databases">
        <title>Genomic Encyclopedia of Archaeal and Bacterial Type Strains, Phase II (KMG-II): from individual species to whole genera.</title>
        <authorList>
            <person name="Goeker M."/>
        </authorList>
    </citation>
    <scope>NUCLEOTIDE SEQUENCE [LARGE SCALE GENOMIC DNA]</scope>
    <source>
        <strain evidence="2 3">DSM 45499</strain>
    </source>
</reference>
<comment type="caution">
    <text evidence="2">The sequence shown here is derived from an EMBL/GenBank/DDBJ whole genome shotgun (WGS) entry which is preliminary data.</text>
</comment>
<dbReference type="AlphaFoldDB" id="A0A4V3FV11"/>
<dbReference type="PANTHER" id="PTHR34400">
    <property type="match status" value="1"/>
</dbReference>
<proteinExistence type="predicted"/>
<dbReference type="Gene3D" id="1.20.1260.10">
    <property type="match status" value="1"/>
</dbReference>
<gene>
    <name evidence="2" type="ORF">CLV71_101172</name>
</gene>
<name>A0A4V3FV11_9PSEU</name>
<evidence type="ECO:0000313" key="3">
    <source>
        <dbReference type="Proteomes" id="UP000294927"/>
    </source>
</evidence>